<feature type="coiled-coil region" evidence="2">
    <location>
        <begin position="98"/>
        <end position="136"/>
    </location>
</feature>
<dbReference type="Pfam" id="PF25989">
    <property type="entry name" value="YknX_C"/>
    <property type="match status" value="1"/>
</dbReference>
<dbReference type="Gene3D" id="2.40.50.100">
    <property type="match status" value="1"/>
</dbReference>
<evidence type="ECO:0000313" key="4">
    <source>
        <dbReference type="EMBL" id="SCY94865.1"/>
    </source>
</evidence>
<evidence type="ECO:0000259" key="3">
    <source>
        <dbReference type="Pfam" id="PF25989"/>
    </source>
</evidence>
<dbReference type="Gene3D" id="2.40.420.20">
    <property type="match status" value="1"/>
</dbReference>
<gene>
    <name evidence="4" type="ORF">SAMN03080606_03208</name>
</gene>
<name>A0A1G5K2J5_9FIRM</name>
<evidence type="ECO:0000256" key="2">
    <source>
        <dbReference type="SAM" id="Coils"/>
    </source>
</evidence>
<dbReference type="GO" id="GO:0015562">
    <property type="term" value="F:efflux transmembrane transporter activity"/>
    <property type="evidence" value="ECO:0007669"/>
    <property type="project" value="TreeGrafter"/>
</dbReference>
<reference evidence="4 5" key="1">
    <citation type="submission" date="2016-10" db="EMBL/GenBank/DDBJ databases">
        <authorList>
            <person name="de Groot N.N."/>
        </authorList>
    </citation>
    <scope>NUCLEOTIDE SEQUENCE [LARGE SCALE GENOMIC DNA]</scope>
    <source>
        <strain evidence="4 5">DSM 18978</strain>
    </source>
</reference>
<dbReference type="AlphaFoldDB" id="A0A1G5K2J5"/>
<dbReference type="InterPro" id="IPR058637">
    <property type="entry name" value="YknX-like_C"/>
</dbReference>
<dbReference type="InterPro" id="IPR006143">
    <property type="entry name" value="RND_pump_MFP"/>
</dbReference>
<dbReference type="Gene3D" id="2.40.30.170">
    <property type="match status" value="1"/>
</dbReference>
<dbReference type="EMBL" id="FMUS01000023">
    <property type="protein sequence ID" value="SCY94865.1"/>
    <property type="molecule type" value="Genomic_DNA"/>
</dbReference>
<dbReference type="Proteomes" id="UP000198636">
    <property type="component" value="Unassembled WGS sequence"/>
</dbReference>
<dbReference type="RefSeq" id="WP_091545552.1">
    <property type="nucleotide sequence ID" value="NZ_FMUS01000023.1"/>
</dbReference>
<dbReference type="PANTHER" id="PTHR30469">
    <property type="entry name" value="MULTIDRUG RESISTANCE PROTEIN MDTA"/>
    <property type="match status" value="1"/>
</dbReference>
<organism evidence="4 5">
    <name type="scientific">Alkaliphilus peptidifermentans DSM 18978</name>
    <dbReference type="NCBI Taxonomy" id="1120976"/>
    <lineage>
        <taxon>Bacteria</taxon>
        <taxon>Bacillati</taxon>
        <taxon>Bacillota</taxon>
        <taxon>Clostridia</taxon>
        <taxon>Peptostreptococcales</taxon>
        <taxon>Natronincolaceae</taxon>
        <taxon>Alkaliphilus</taxon>
    </lineage>
</organism>
<comment type="similarity">
    <text evidence="1">Belongs to the membrane fusion protein (MFP) (TC 8.A.1) family.</text>
</comment>
<proteinExistence type="inferred from homology"/>
<protein>
    <submittedName>
        <fullName evidence="4">RND family efflux transporter, MFP subunit</fullName>
    </submittedName>
</protein>
<accession>A0A1G5K2J5</accession>
<dbReference type="OrthoDB" id="2015187at2"/>
<evidence type="ECO:0000313" key="5">
    <source>
        <dbReference type="Proteomes" id="UP000198636"/>
    </source>
</evidence>
<dbReference type="PANTHER" id="PTHR30469:SF33">
    <property type="entry name" value="SLR1207 PROTEIN"/>
    <property type="match status" value="1"/>
</dbReference>
<evidence type="ECO:0000256" key="1">
    <source>
        <dbReference type="ARBA" id="ARBA00009477"/>
    </source>
</evidence>
<dbReference type="GO" id="GO:1990281">
    <property type="term" value="C:efflux pump complex"/>
    <property type="evidence" value="ECO:0007669"/>
    <property type="project" value="TreeGrafter"/>
</dbReference>
<sequence length="382" mass="42573">MDSNFKKKIIIIIIVLGISSIQIGCRNQENESQETKVAIEVIELTKGQIKSSVTLSTQLMPIDSVMIVAKTPGLKVTRLGVKVGDIVTEGSFLFELDKTMARKQVDQAKTNYDMARKNYQQQKQFIDYENEKLEEQIQVYLDYSNKMKPFMNVEDTIPQHTVPNEVPLQGAEIQLDQARAGYSNALQQLEEFDYYSPIEGVVSQLNITENQVALGAQPAVIIANTNSLKAMLQVNSSLLSKLKVGQEIIVKFKELENIGKITSINSIADQRHGLFTVEIAINNTEGIYTSGTFATVDIILDEKEEAIIIPKEAMKMEEELAYVFIVEEGKAKKIHIKTGIDGGDVIEVEEGLSVGDKVVIKGQHYVEDKTPVMVRGDVDEDN</sequence>
<feature type="domain" description="YknX-like C-terminal permuted SH3-like" evidence="3">
    <location>
        <begin position="307"/>
        <end position="372"/>
    </location>
</feature>
<dbReference type="STRING" id="1120976.SAMN03080606_03208"/>
<keyword evidence="5" id="KW-1185">Reference proteome</keyword>
<dbReference type="NCBIfam" id="TIGR01730">
    <property type="entry name" value="RND_mfp"/>
    <property type="match status" value="1"/>
</dbReference>
<keyword evidence="2" id="KW-0175">Coiled coil</keyword>
<dbReference type="SUPFAM" id="SSF111369">
    <property type="entry name" value="HlyD-like secretion proteins"/>
    <property type="match status" value="1"/>
</dbReference>